<feature type="chain" id="PRO_5045232449" description="Lipoprotein" evidence="1">
    <location>
        <begin position="35"/>
        <end position="142"/>
    </location>
</feature>
<dbReference type="Proteomes" id="UP001500713">
    <property type="component" value="Unassembled WGS sequence"/>
</dbReference>
<keyword evidence="1" id="KW-0732">Signal</keyword>
<accession>A0ABN1A6X3</accession>
<organism evidence="2 3">
    <name type="scientific">Parasphingorhabdus litoris</name>
    <dbReference type="NCBI Taxonomy" id="394733"/>
    <lineage>
        <taxon>Bacteria</taxon>
        <taxon>Pseudomonadati</taxon>
        <taxon>Pseudomonadota</taxon>
        <taxon>Alphaproteobacteria</taxon>
        <taxon>Sphingomonadales</taxon>
        <taxon>Sphingomonadaceae</taxon>
        <taxon>Parasphingorhabdus</taxon>
    </lineage>
</organism>
<evidence type="ECO:0000256" key="1">
    <source>
        <dbReference type="SAM" id="SignalP"/>
    </source>
</evidence>
<reference evidence="2 3" key="1">
    <citation type="journal article" date="2019" name="Int. J. Syst. Evol. Microbiol.">
        <title>The Global Catalogue of Microorganisms (GCM) 10K type strain sequencing project: providing services to taxonomists for standard genome sequencing and annotation.</title>
        <authorList>
            <consortium name="The Broad Institute Genomics Platform"/>
            <consortium name="The Broad Institute Genome Sequencing Center for Infectious Disease"/>
            <person name="Wu L."/>
            <person name="Ma J."/>
        </authorList>
    </citation>
    <scope>NUCLEOTIDE SEQUENCE [LARGE SCALE GENOMIC DNA]</scope>
    <source>
        <strain evidence="2 3">JCM 14162</strain>
    </source>
</reference>
<evidence type="ECO:0008006" key="4">
    <source>
        <dbReference type="Google" id="ProtNLM"/>
    </source>
</evidence>
<dbReference type="EMBL" id="BAAAEM010000002">
    <property type="protein sequence ID" value="GAA0468931.1"/>
    <property type="molecule type" value="Genomic_DNA"/>
</dbReference>
<protein>
    <recommendedName>
        <fullName evidence="4">Lipoprotein</fullName>
    </recommendedName>
</protein>
<evidence type="ECO:0000313" key="3">
    <source>
        <dbReference type="Proteomes" id="UP001500713"/>
    </source>
</evidence>
<name>A0ABN1A6X3_9SPHN</name>
<keyword evidence="3" id="KW-1185">Reference proteome</keyword>
<evidence type="ECO:0000313" key="2">
    <source>
        <dbReference type="EMBL" id="GAA0468931.1"/>
    </source>
</evidence>
<sequence>MMRLTSQRCGGTTIVMNKLIMLAAAVLTLNACVANDGMSGEAAWSKKDVPEKRQRVLLTGFECGDNCYVHYRPLGQPDGELKTALCTVGDCISWMAEQSYASKFDWRSATITLGTGKQYDGGGAVMSDDFPAITSLEVDPEQ</sequence>
<proteinExistence type="predicted"/>
<gene>
    <name evidence="2" type="ORF">GCM10009096_07320</name>
</gene>
<feature type="signal peptide" evidence="1">
    <location>
        <begin position="1"/>
        <end position="34"/>
    </location>
</feature>
<comment type="caution">
    <text evidence="2">The sequence shown here is derived from an EMBL/GenBank/DDBJ whole genome shotgun (WGS) entry which is preliminary data.</text>
</comment>